<organism evidence="1">
    <name type="scientific">Arundo donax</name>
    <name type="common">Giant reed</name>
    <name type="synonym">Donax arundinaceus</name>
    <dbReference type="NCBI Taxonomy" id="35708"/>
    <lineage>
        <taxon>Eukaryota</taxon>
        <taxon>Viridiplantae</taxon>
        <taxon>Streptophyta</taxon>
        <taxon>Embryophyta</taxon>
        <taxon>Tracheophyta</taxon>
        <taxon>Spermatophyta</taxon>
        <taxon>Magnoliopsida</taxon>
        <taxon>Liliopsida</taxon>
        <taxon>Poales</taxon>
        <taxon>Poaceae</taxon>
        <taxon>PACMAD clade</taxon>
        <taxon>Arundinoideae</taxon>
        <taxon>Arundineae</taxon>
        <taxon>Arundo</taxon>
    </lineage>
</organism>
<sequence>MFAERVLIAWKMNEMNIYDLFTQTALGFERINYSKLERDYRTIFLFVGTIRLSSRGKFSYHVTRDKRYMRHPATSNM</sequence>
<reference evidence="1" key="1">
    <citation type="submission" date="2014-09" db="EMBL/GenBank/DDBJ databases">
        <authorList>
            <person name="Magalhaes I.L.F."/>
            <person name="Oliveira U."/>
            <person name="Santos F.R."/>
            <person name="Vidigal T.H.D.A."/>
            <person name="Brescovit A.D."/>
            <person name="Santos A.J."/>
        </authorList>
    </citation>
    <scope>NUCLEOTIDE SEQUENCE</scope>
    <source>
        <tissue evidence="1">Shoot tissue taken approximately 20 cm above the soil surface</tissue>
    </source>
</reference>
<accession>A0A0A9GNZ4</accession>
<name>A0A0A9GNZ4_ARUDO</name>
<evidence type="ECO:0000313" key="1">
    <source>
        <dbReference type="EMBL" id="JAE22403.1"/>
    </source>
</evidence>
<dbReference type="EMBL" id="GBRH01175493">
    <property type="protein sequence ID" value="JAE22403.1"/>
    <property type="molecule type" value="Transcribed_RNA"/>
</dbReference>
<proteinExistence type="predicted"/>
<reference evidence="1" key="2">
    <citation type="journal article" date="2015" name="Data Brief">
        <title>Shoot transcriptome of the giant reed, Arundo donax.</title>
        <authorList>
            <person name="Barrero R.A."/>
            <person name="Guerrero F.D."/>
            <person name="Moolhuijzen P."/>
            <person name="Goolsby J.A."/>
            <person name="Tidwell J."/>
            <person name="Bellgard S.E."/>
            <person name="Bellgard M.I."/>
        </authorList>
    </citation>
    <scope>NUCLEOTIDE SEQUENCE</scope>
    <source>
        <tissue evidence="1">Shoot tissue taken approximately 20 cm above the soil surface</tissue>
    </source>
</reference>
<dbReference type="AlphaFoldDB" id="A0A0A9GNZ4"/>
<protein>
    <submittedName>
        <fullName evidence="1">Uncharacterized protein</fullName>
    </submittedName>
</protein>